<gene>
    <name evidence="3" type="ORF">SAMEA4029010_CIC11G00000001285</name>
</gene>
<dbReference type="EMBL" id="LT635762">
    <property type="protein sequence ID" value="SGZ57791.1"/>
    <property type="molecule type" value="Genomic_DNA"/>
</dbReference>
<evidence type="ECO:0000259" key="2">
    <source>
        <dbReference type="Pfam" id="PF13638"/>
    </source>
</evidence>
<organism evidence="3 4">
    <name type="scientific">Sungouiella intermedia</name>
    <dbReference type="NCBI Taxonomy" id="45354"/>
    <lineage>
        <taxon>Eukaryota</taxon>
        <taxon>Fungi</taxon>
        <taxon>Dikarya</taxon>
        <taxon>Ascomycota</taxon>
        <taxon>Saccharomycotina</taxon>
        <taxon>Pichiomycetes</taxon>
        <taxon>Metschnikowiaceae</taxon>
        <taxon>Sungouiella</taxon>
    </lineage>
</organism>
<evidence type="ECO:0000256" key="1">
    <source>
        <dbReference type="SAM" id="MobiDB-lite"/>
    </source>
</evidence>
<dbReference type="OrthoDB" id="5361617at2759"/>
<evidence type="ECO:0000313" key="4">
    <source>
        <dbReference type="Proteomes" id="UP000182334"/>
    </source>
</evidence>
<sequence length="392" mass="45012">MELNIKNPESEPEEDFEAASQLHIPNVRVVNLILDNSSFIRGFGNIKRWFDQKYIKSQLMPEGKEPKESIQLNIYIPSYTLHELEFLRKGSSLLATNARKALAFIDQIFDNEDSQGSFKSNFVEGVELEKSNDSVGHTPLRYNVYIEYRDASFPTWNKCLPFKLYDLHVDDFPNHQAKFSSNEMLGSLTFDPDAQAESSEGPIQTPTRLRHLIRSCVFKRFIEAGGKSASEHEQWKLITEDIVTRFWTNSYGIDCLNVNEAELLIFQSMDITSFNVMTEGQNFNSEHDVYDQPDKGILHQRIDTTAYEYHKMSEQLSALQELTEAEAVGASAKSQSRKKKSRNKKRETTPPIVPSDAKGDDIKREEFEKINFAPRVKGKLWVPPLNKSKKRS</sequence>
<keyword evidence="4" id="KW-1185">Reference proteome</keyword>
<dbReference type="Proteomes" id="UP000182334">
    <property type="component" value="Chromosome VII"/>
</dbReference>
<evidence type="ECO:0000313" key="3">
    <source>
        <dbReference type="EMBL" id="SGZ57791.1"/>
    </source>
</evidence>
<protein>
    <submittedName>
        <fullName evidence="3">CIC11C00000001285</fullName>
    </submittedName>
</protein>
<dbReference type="AlphaFoldDB" id="A0A1L0C2I8"/>
<proteinExistence type="predicted"/>
<accession>A0A1L0C2I8</accession>
<dbReference type="InterPro" id="IPR002716">
    <property type="entry name" value="PIN_dom"/>
</dbReference>
<feature type="compositionally biased region" description="Basic residues" evidence="1">
    <location>
        <begin position="335"/>
        <end position="345"/>
    </location>
</feature>
<feature type="region of interest" description="Disordered" evidence="1">
    <location>
        <begin position="327"/>
        <end position="360"/>
    </location>
</feature>
<reference evidence="3 4" key="1">
    <citation type="submission" date="2016-10" db="EMBL/GenBank/DDBJ databases">
        <authorList>
            <person name="de Groot N.N."/>
        </authorList>
    </citation>
    <scope>NUCLEOTIDE SEQUENCE [LARGE SCALE GENOMIC DNA]</scope>
    <source>
        <strain evidence="3 4">CBS 141442</strain>
    </source>
</reference>
<name>A0A1L0C2I8_9ASCO</name>
<feature type="domain" description="PIN" evidence="2">
    <location>
        <begin position="58"/>
        <end position="121"/>
    </location>
</feature>
<dbReference type="Pfam" id="PF13638">
    <property type="entry name" value="PIN_4"/>
    <property type="match status" value="1"/>
</dbReference>